<dbReference type="SMART" id="SM00388">
    <property type="entry name" value="HisKA"/>
    <property type="match status" value="1"/>
</dbReference>
<keyword evidence="5" id="KW-0808">Transferase</keyword>
<dbReference type="PROSITE" id="PS50109">
    <property type="entry name" value="HIS_KIN"/>
    <property type="match status" value="1"/>
</dbReference>
<dbReference type="EC" id="2.7.13.3" evidence="3"/>
<evidence type="ECO:0000256" key="2">
    <source>
        <dbReference type="ARBA" id="ARBA00004370"/>
    </source>
</evidence>
<dbReference type="InterPro" id="IPR036890">
    <property type="entry name" value="HATPase_C_sf"/>
</dbReference>
<proteinExistence type="predicted"/>
<dbReference type="InterPro" id="IPR029016">
    <property type="entry name" value="GAF-like_dom_sf"/>
</dbReference>
<evidence type="ECO:0000256" key="6">
    <source>
        <dbReference type="ARBA" id="ARBA00022741"/>
    </source>
</evidence>
<dbReference type="SUPFAM" id="SSF55781">
    <property type="entry name" value="GAF domain-like"/>
    <property type="match status" value="1"/>
</dbReference>
<dbReference type="Gene3D" id="3.30.450.40">
    <property type="match status" value="1"/>
</dbReference>
<keyword evidence="14" id="KW-1185">Reference proteome</keyword>
<dbReference type="InterPro" id="IPR005467">
    <property type="entry name" value="His_kinase_dom"/>
</dbReference>
<keyword evidence="4" id="KW-0597">Phosphoprotein</keyword>
<evidence type="ECO:0000256" key="5">
    <source>
        <dbReference type="ARBA" id="ARBA00022679"/>
    </source>
</evidence>
<dbReference type="PANTHER" id="PTHR43711">
    <property type="entry name" value="TWO-COMPONENT HISTIDINE KINASE"/>
    <property type="match status" value="1"/>
</dbReference>
<keyword evidence="7 13" id="KW-0418">Kinase</keyword>
<dbReference type="InterPro" id="IPR050736">
    <property type="entry name" value="Sensor_HK_Regulatory"/>
</dbReference>
<dbReference type="Gene3D" id="1.10.287.130">
    <property type="match status" value="1"/>
</dbReference>
<dbReference type="FunFam" id="3.30.565.10:FF:000010">
    <property type="entry name" value="Sensor histidine kinase RcsC"/>
    <property type="match status" value="1"/>
</dbReference>
<dbReference type="SMART" id="SM00387">
    <property type="entry name" value="HATPase_c"/>
    <property type="match status" value="1"/>
</dbReference>
<dbReference type="FunFam" id="1.10.287.130:FF:000038">
    <property type="entry name" value="Sensory transduction histidine kinase"/>
    <property type="match status" value="1"/>
</dbReference>
<dbReference type="InterPro" id="IPR003661">
    <property type="entry name" value="HisK_dim/P_dom"/>
</dbReference>
<dbReference type="Proteomes" id="UP000198535">
    <property type="component" value="Unassembled WGS sequence"/>
</dbReference>
<evidence type="ECO:0000313" key="13">
    <source>
        <dbReference type="EMBL" id="SFM55316.1"/>
    </source>
</evidence>
<dbReference type="CDD" id="cd16922">
    <property type="entry name" value="HATPase_EvgS-ArcB-TorS-like"/>
    <property type="match status" value="1"/>
</dbReference>
<evidence type="ECO:0000256" key="11">
    <source>
        <dbReference type="ARBA" id="ARBA00023306"/>
    </source>
</evidence>
<accession>A0A1I4RSX0</accession>
<gene>
    <name evidence="13" type="ORF">SAMN04488696_1564</name>
</gene>
<evidence type="ECO:0000313" key="14">
    <source>
        <dbReference type="Proteomes" id="UP000198535"/>
    </source>
</evidence>
<dbReference type="InterPro" id="IPR036097">
    <property type="entry name" value="HisK_dim/P_sf"/>
</dbReference>
<dbReference type="Pfam" id="PF00512">
    <property type="entry name" value="HisKA"/>
    <property type="match status" value="1"/>
</dbReference>
<dbReference type="GO" id="GO:0005524">
    <property type="term" value="F:ATP binding"/>
    <property type="evidence" value="ECO:0007669"/>
    <property type="project" value="UniProtKB-KW"/>
</dbReference>
<dbReference type="PRINTS" id="PR00344">
    <property type="entry name" value="BCTRLSENSOR"/>
</dbReference>
<reference evidence="14" key="1">
    <citation type="submission" date="2016-10" db="EMBL/GenBank/DDBJ databases">
        <authorList>
            <person name="Varghese N."/>
            <person name="Submissions S."/>
        </authorList>
    </citation>
    <scope>NUCLEOTIDE SEQUENCE [LARGE SCALE GENOMIC DNA]</scope>
    <source>
        <strain evidence="14">Mob M</strain>
    </source>
</reference>
<dbReference type="RefSeq" id="WP_091935749.1">
    <property type="nucleotide sequence ID" value="NZ_FOUJ01000003.1"/>
</dbReference>
<evidence type="ECO:0000256" key="9">
    <source>
        <dbReference type="ARBA" id="ARBA00023012"/>
    </source>
</evidence>
<organism evidence="13 14">
    <name type="scientific">Methanolobus profundi</name>
    <dbReference type="NCBI Taxonomy" id="487685"/>
    <lineage>
        <taxon>Archaea</taxon>
        <taxon>Methanobacteriati</taxon>
        <taxon>Methanobacteriota</taxon>
        <taxon>Stenosarchaea group</taxon>
        <taxon>Methanomicrobia</taxon>
        <taxon>Methanosarcinales</taxon>
        <taxon>Methanosarcinaceae</taxon>
        <taxon>Methanolobus</taxon>
    </lineage>
</organism>
<keyword evidence="6" id="KW-0547">Nucleotide-binding</keyword>
<dbReference type="EMBL" id="FOUJ01000003">
    <property type="protein sequence ID" value="SFM55316.1"/>
    <property type="molecule type" value="Genomic_DNA"/>
</dbReference>
<comment type="subcellular location">
    <subcellularLocation>
        <location evidence="2">Membrane</location>
    </subcellularLocation>
</comment>
<comment type="catalytic activity">
    <reaction evidence="1">
        <text>ATP + protein L-histidine = ADP + protein N-phospho-L-histidine.</text>
        <dbReference type="EC" id="2.7.13.3"/>
    </reaction>
</comment>
<dbReference type="InterPro" id="IPR003594">
    <property type="entry name" value="HATPase_dom"/>
</dbReference>
<evidence type="ECO:0000256" key="4">
    <source>
        <dbReference type="ARBA" id="ARBA00022553"/>
    </source>
</evidence>
<dbReference type="OrthoDB" id="342253at2157"/>
<dbReference type="InterPro" id="IPR004358">
    <property type="entry name" value="Sig_transdc_His_kin-like_C"/>
</dbReference>
<evidence type="ECO:0000259" key="12">
    <source>
        <dbReference type="PROSITE" id="PS50109"/>
    </source>
</evidence>
<evidence type="ECO:0000256" key="1">
    <source>
        <dbReference type="ARBA" id="ARBA00000085"/>
    </source>
</evidence>
<dbReference type="AlphaFoldDB" id="A0A1I4RSX0"/>
<dbReference type="STRING" id="487685.SAMN04488696_1564"/>
<name>A0A1I4RSX0_9EURY</name>
<dbReference type="CDD" id="cd00082">
    <property type="entry name" value="HisKA"/>
    <property type="match status" value="1"/>
</dbReference>
<dbReference type="PANTHER" id="PTHR43711:SF26">
    <property type="entry name" value="SENSOR HISTIDINE KINASE RCSC"/>
    <property type="match status" value="1"/>
</dbReference>
<evidence type="ECO:0000256" key="10">
    <source>
        <dbReference type="ARBA" id="ARBA00023136"/>
    </source>
</evidence>
<evidence type="ECO:0000256" key="7">
    <source>
        <dbReference type="ARBA" id="ARBA00022777"/>
    </source>
</evidence>
<dbReference type="SUPFAM" id="SSF55874">
    <property type="entry name" value="ATPase domain of HSP90 chaperone/DNA topoisomerase II/histidine kinase"/>
    <property type="match status" value="1"/>
</dbReference>
<keyword evidence="10" id="KW-0472">Membrane</keyword>
<keyword evidence="11" id="KW-0131">Cell cycle</keyword>
<keyword evidence="9" id="KW-0902">Two-component regulatory system</keyword>
<feature type="domain" description="Histidine kinase" evidence="12">
    <location>
        <begin position="201"/>
        <end position="419"/>
    </location>
</feature>
<dbReference type="Gene3D" id="3.30.565.10">
    <property type="entry name" value="Histidine kinase-like ATPase, C-terminal domain"/>
    <property type="match status" value="1"/>
</dbReference>
<dbReference type="GO" id="GO:0000155">
    <property type="term" value="F:phosphorelay sensor kinase activity"/>
    <property type="evidence" value="ECO:0007669"/>
    <property type="project" value="InterPro"/>
</dbReference>
<evidence type="ECO:0000256" key="3">
    <source>
        <dbReference type="ARBA" id="ARBA00012438"/>
    </source>
</evidence>
<dbReference type="Pfam" id="PF02518">
    <property type="entry name" value="HATPase_c"/>
    <property type="match status" value="1"/>
</dbReference>
<dbReference type="GO" id="GO:0016020">
    <property type="term" value="C:membrane"/>
    <property type="evidence" value="ECO:0007669"/>
    <property type="project" value="UniProtKB-SubCell"/>
</dbReference>
<keyword evidence="8" id="KW-0067">ATP-binding</keyword>
<protein>
    <recommendedName>
        <fullName evidence="3">histidine kinase</fullName>
        <ecNumber evidence="3">2.7.13.3</ecNumber>
    </recommendedName>
</protein>
<sequence length="423" mass="47868">MNKPMQYTDIFNQVSLLYELSLSIGNSLDIHENCDTFLKKLMARKRANYVSVWIMDEYLTFEQKDTASLVYAHPEYYIQETELKLSHPIISIISHDSPLILNSRDNELNDHIAEKKLTSGSCILFPLKDIGVLSLYWINELSDSQTMANQLSKVVSKFAFSLEACLLHKRALWEIEEKNREFEARLHAESSNRAKSEFLAIMSHELRTPLNSIIGFSDLLTDGLAGELNEKQEHYASNISNSGKHLLTIINDILDLSKIEAGEMELNYEEVFVTDIIDEVVMNISPLSSQNNLLIDTSNIDDVIITADRKKIRQILLNLVGNSVKFTPSGGTIKIFTFLKDEMINICVQDTGIGISSDDQKKLFEPFQQLDSALSRKYDGTGLGLSLVKKLTEMHNGTVSVESELNKGSTFTISLPMDHREKY</sequence>
<dbReference type="SUPFAM" id="SSF47384">
    <property type="entry name" value="Homodimeric domain of signal transducing histidine kinase"/>
    <property type="match status" value="1"/>
</dbReference>
<evidence type="ECO:0000256" key="8">
    <source>
        <dbReference type="ARBA" id="ARBA00022840"/>
    </source>
</evidence>